<reference evidence="3" key="1">
    <citation type="journal article" date="2011" name="Science">
        <title>The plant cell wall-decomposing machinery underlies the functional diversity of forest fungi.</title>
        <authorList>
            <person name="Eastwood D.C."/>
            <person name="Floudas D."/>
            <person name="Binder M."/>
            <person name="Majcherczyk A."/>
            <person name="Schneider P."/>
            <person name="Aerts A."/>
            <person name="Asiegbu F.O."/>
            <person name="Baker S.E."/>
            <person name="Barry K."/>
            <person name="Bendiksby M."/>
            <person name="Blumentritt M."/>
            <person name="Coutinho P.M."/>
            <person name="Cullen D."/>
            <person name="de Vries R.P."/>
            <person name="Gathman A."/>
            <person name="Goodell B."/>
            <person name="Henrissat B."/>
            <person name="Ihrmark K."/>
            <person name="Kauserud H."/>
            <person name="Kohler A."/>
            <person name="LaButti K."/>
            <person name="Lapidus A."/>
            <person name="Lavin J.L."/>
            <person name="Lee Y.-H."/>
            <person name="Lindquist E."/>
            <person name="Lilly W."/>
            <person name="Lucas S."/>
            <person name="Morin E."/>
            <person name="Murat C."/>
            <person name="Oguiza J.A."/>
            <person name="Park J."/>
            <person name="Pisabarro A.G."/>
            <person name="Riley R."/>
            <person name="Rosling A."/>
            <person name="Salamov A."/>
            <person name="Schmidt O."/>
            <person name="Schmutz J."/>
            <person name="Skrede I."/>
            <person name="Stenlid J."/>
            <person name="Wiebenga A."/>
            <person name="Xie X."/>
            <person name="Kuees U."/>
            <person name="Hibbett D.S."/>
            <person name="Hoffmeister D."/>
            <person name="Hoegberg N."/>
            <person name="Martin F."/>
            <person name="Grigoriev I.V."/>
            <person name="Watkinson S.C."/>
        </authorList>
    </citation>
    <scope>NUCLEOTIDE SEQUENCE [LARGE SCALE GENOMIC DNA]</scope>
    <source>
        <strain evidence="3">strain S7.3</strain>
    </source>
</reference>
<name>F8Q1J0_SERL3</name>
<evidence type="ECO:0000313" key="2">
    <source>
        <dbReference type="EMBL" id="EGN98168.1"/>
    </source>
</evidence>
<evidence type="ECO:0000256" key="1">
    <source>
        <dbReference type="SAM" id="MobiDB-lite"/>
    </source>
</evidence>
<dbReference type="AlphaFoldDB" id="F8Q1J0"/>
<sequence length="194" mass="20855">MFVVSPPPVDGNVHPPPQATPPLRFGDFEALPVGKTTSKKSFDNNHHGTVVYARRSTYPRSSSGASGGGGWKRSGLNVYPFTYIRTLLAFFAINPNPSISRCSIELPRRVVEERFGWGDGNRSRSVSASGSPFDGSKADGEEEHGTEKAAYSCPQCTKCAESRVHNLSSKANPASNKSPGADQRLQQAFAIAIT</sequence>
<keyword evidence="3" id="KW-1185">Reference proteome</keyword>
<dbReference type="HOGENOM" id="CLU_1403218_0_0_1"/>
<evidence type="ECO:0000313" key="3">
    <source>
        <dbReference type="Proteomes" id="UP000008063"/>
    </source>
</evidence>
<gene>
    <name evidence="2" type="ORF">SERLA73DRAFT_74397</name>
</gene>
<accession>F8Q1J0</accession>
<dbReference type="EMBL" id="GL945481">
    <property type="protein sequence ID" value="EGN98168.1"/>
    <property type="molecule type" value="Genomic_DNA"/>
</dbReference>
<dbReference type="InParanoid" id="F8Q1J0"/>
<feature type="compositionally biased region" description="Pro residues" evidence="1">
    <location>
        <begin position="1"/>
        <end position="20"/>
    </location>
</feature>
<feature type="region of interest" description="Disordered" evidence="1">
    <location>
        <begin position="1"/>
        <end position="21"/>
    </location>
</feature>
<organism evidence="3">
    <name type="scientific">Serpula lacrymans var. lacrymans (strain S7.3)</name>
    <name type="common">Dry rot fungus</name>
    <dbReference type="NCBI Taxonomy" id="936435"/>
    <lineage>
        <taxon>Eukaryota</taxon>
        <taxon>Fungi</taxon>
        <taxon>Dikarya</taxon>
        <taxon>Basidiomycota</taxon>
        <taxon>Agaricomycotina</taxon>
        <taxon>Agaricomycetes</taxon>
        <taxon>Agaricomycetidae</taxon>
        <taxon>Boletales</taxon>
        <taxon>Coniophorineae</taxon>
        <taxon>Serpulaceae</taxon>
        <taxon>Serpula</taxon>
    </lineage>
</organism>
<feature type="compositionally biased region" description="Basic and acidic residues" evidence="1">
    <location>
        <begin position="136"/>
        <end position="147"/>
    </location>
</feature>
<protein>
    <submittedName>
        <fullName evidence="2">Uncharacterized protein</fullName>
    </submittedName>
</protein>
<proteinExistence type="predicted"/>
<dbReference type="Proteomes" id="UP000008063">
    <property type="component" value="Unassembled WGS sequence"/>
</dbReference>
<feature type="region of interest" description="Disordered" evidence="1">
    <location>
        <begin position="117"/>
        <end position="151"/>
    </location>
</feature>